<keyword evidence="1" id="KW-1133">Transmembrane helix</keyword>
<feature type="transmembrane region" description="Helical" evidence="1">
    <location>
        <begin position="20"/>
        <end position="39"/>
    </location>
</feature>
<comment type="caution">
    <text evidence="2">The sequence shown here is derived from an EMBL/GenBank/DDBJ whole genome shotgun (WGS) entry which is preliminary data.</text>
</comment>
<sequence length="96" mass="11042">MICNSRQVQTIFISKLKLKIGESCYFCIFIKSAYLLGYARVFSKLFNPTFPLASSAFFIYLCQDIYPLQWQMGISNSKDSREASKPQNIMLSTIFS</sequence>
<protein>
    <submittedName>
        <fullName evidence="2">Uncharacterized protein</fullName>
    </submittedName>
</protein>
<keyword evidence="1" id="KW-0472">Membrane</keyword>
<accession>A0AAD1XVA8</accession>
<dbReference type="EMBL" id="CAMPGE010021411">
    <property type="protein sequence ID" value="CAI2379559.1"/>
    <property type="molecule type" value="Genomic_DNA"/>
</dbReference>
<organism evidence="2 3">
    <name type="scientific">Euplotes crassus</name>
    <dbReference type="NCBI Taxonomy" id="5936"/>
    <lineage>
        <taxon>Eukaryota</taxon>
        <taxon>Sar</taxon>
        <taxon>Alveolata</taxon>
        <taxon>Ciliophora</taxon>
        <taxon>Intramacronucleata</taxon>
        <taxon>Spirotrichea</taxon>
        <taxon>Hypotrichia</taxon>
        <taxon>Euplotida</taxon>
        <taxon>Euplotidae</taxon>
        <taxon>Moneuplotes</taxon>
    </lineage>
</organism>
<dbReference type="AlphaFoldDB" id="A0AAD1XVA8"/>
<name>A0AAD1XVA8_EUPCR</name>
<evidence type="ECO:0000313" key="2">
    <source>
        <dbReference type="EMBL" id="CAI2379559.1"/>
    </source>
</evidence>
<keyword evidence="1" id="KW-0812">Transmembrane</keyword>
<proteinExistence type="predicted"/>
<evidence type="ECO:0000256" key="1">
    <source>
        <dbReference type="SAM" id="Phobius"/>
    </source>
</evidence>
<reference evidence="2" key="1">
    <citation type="submission" date="2023-07" db="EMBL/GenBank/DDBJ databases">
        <authorList>
            <consortium name="AG Swart"/>
            <person name="Singh M."/>
            <person name="Singh A."/>
            <person name="Seah K."/>
            <person name="Emmerich C."/>
        </authorList>
    </citation>
    <scope>NUCLEOTIDE SEQUENCE</scope>
    <source>
        <strain evidence="2">DP1</strain>
    </source>
</reference>
<keyword evidence="3" id="KW-1185">Reference proteome</keyword>
<dbReference type="Proteomes" id="UP001295684">
    <property type="component" value="Unassembled WGS sequence"/>
</dbReference>
<gene>
    <name evidence="2" type="ORF">ECRASSUSDP1_LOCUS20969</name>
</gene>
<evidence type="ECO:0000313" key="3">
    <source>
        <dbReference type="Proteomes" id="UP001295684"/>
    </source>
</evidence>